<comment type="caution">
    <text evidence="4">The sequence shown here is derived from an EMBL/GenBank/DDBJ whole genome shotgun (WGS) entry which is preliminary data.</text>
</comment>
<dbReference type="PIRSF" id="PIRSF000136">
    <property type="entry name" value="LGO_GLO"/>
    <property type="match status" value="1"/>
</dbReference>
<dbReference type="Pfam" id="PF04030">
    <property type="entry name" value="ALO"/>
    <property type="match status" value="1"/>
</dbReference>
<evidence type="ECO:0000313" key="5">
    <source>
        <dbReference type="Proteomes" id="UP000523007"/>
    </source>
</evidence>
<dbReference type="AlphaFoldDB" id="A0A7W7REK2"/>
<name>A0A7W7REK2_9ACTN</name>
<dbReference type="Gene3D" id="1.10.45.10">
    <property type="entry name" value="Vanillyl-alcohol Oxidase, Chain A, domain 4"/>
    <property type="match status" value="1"/>
</dbReference>
<accession>A0A7W7REK2</accession>
<dbReference type="InterPro" id="IPR006094">
    <property type="entry name" value="Oxid_FAD_bind_N"/>
</dbReference>
<keyword evidence="5" id="KW-1185">Reference proteome</keyword>
<dbReference type="InterPro" id="IPR007173">
    <property type="entry name" value="ALO_C"/>
</dbReference>
<feature type="compositionally biased region" description="Pro residues" evidence="2">
    <location>
        <begin position="1"/>
        <end position="13"/>
    </location>
</feature>
<protein>
    <submittedName>
        <fullName evidence="4">FAD/FMN-containing dehydrogenase</fullName>
    </submittedName>
</protein>
<dbReference type="InterPro" id="IPR010031">
    <property type="entry name" value="FAD_lactone_oxidase-like"/>
</dbReference>
<reference evidence="4 5" key="1">
    <citation type="submission" date="2020-08" db="EMBL/GenBank/DDBJ databases">
        <title>Sequencing the genomes of 1000 actinobacteria strains.</title>
        <authorList>
            <person name="Klenk H.-P."/>
        </authorList>
    </citation>
    <scope>NUCLEOTIDE SEQUENCE [LARGE SCALE GENOMIC DNA]</scope>
    <source>
        <strain evidence="4 5">DSM 102030</strain>
    </source>
</reference>
<sequence length="431" mass="48173">MPSEPTNPSPTGRPNPLAGIDHSLHQQWTNWSGSQSATPAYTVRPRTEQEAIDTVRFAIREGYPVRALGAGHSFTPVVQTGGILLDMQHVSAVTGTDAEKRRVRALGGTAIREFGPPLWEAGLSLANQGDVDHQSIAGALSTGTHGSGTEFGSFSSTLKGARILNGHGEVVEITEKDVRELRAAQVAVGTLGILLEVELEVVPRYHLQEQITYPTWEESRASWDRDIADNRHYSFLWCPHEGSAELYELPTPDDLSMVNRSYTKRYNEVELDESTGVSAEKGSRRDRAYRIYPGGFGIPFHELEYYVDSRHALEAVEAMQDLMRNRHPEQQYPLEVRWVKQDEGLISPFQGRDTTVLSVSGAPGTDYWPYLLDVDAMLQGFDARAHWGKIHLLTRDRVAELYPGYEEFVAVRREFDPNGVFLNDHTRALFG</sequence>
<evidence type="ECO:0000256" key="2">
    <source>
        <dbReference type="SAM" id="MobiDB-lite"/>
    </source>
</evidence>
<dbReference type="InterPro" id="IPR016166">
    <property type="entry name" value="FAD-bd_PCMH"/>
</dbReference>
<dbReference type="Proteomes" id="UP000523007">
    <property type="component" value="Unassembled WGS sequence"/>
</dbReference>
<organism evidence="4 5">
    <name type="scientific">Lipingzhangella halophila</name>
    <dbReference type="NCBI Taxonomy" id="1783352"/>
    <lineage>
        <taxon>Bacteria</taxon>
        <taxon>Bacillati</taxon>
        <taxon>Actinomycetota</taxon>
        <taxon>Actinomycetes</taxon>
        <taxon>Streptosporangiales</taxon>
        <taxon>Nocardiopsidaceae</taxon>
        <taxon>Lipingzhangella</taxon>
    </lineage>
</organism>
<dbReference type="Gene3D" id="3.30.70.2520">
    <property type="match status" value="1"/>
</dbReference>
<dbReference type="GO" id="GO:0003885">
    <property type="term" value="F:D-arabinono-1,4-lactone oxidase activity"/>
    <property type="evidence" value="ECO:0007669"/>
    <property type="project" value="InterPro"/>
</dbReference>
<dbReference type="PANTHER" id="PTHR43762:SF1">
    <property type="entry name" value="D-ARABINONO-1,4-LACTONE OXIDASE"/>
    <property type="match status" value="1"/>
</dbReference>
<dbReference type="InterPro" id="IPR016169">
    <property type="entry name" value="FAD-bd_PCMH_sub2"/>
</dbReference>
<evidence type="ECO:0000256" key="1">
    <source>
        <dbReference type="ARBA" id="ARBA00023002"/>
    </source>
</evidence>
<gene>
    <name evidence="4" type="ORF">F4561_001336</name>
</gene>
<dbReference type="GO" id="GO:0016020">
    <property type="term" value="C:membrane"/>
    <property type="evidence" value="ECO:0007669"/>
    <property type="project" value="InterPro"/>
</dbReference>
<feature type="domain" description="FAD-binding PCMH-type" evidence="3">
    <location>
        <begin position="35"/>
        <end position="204"/>
    </location>
</feature>
<dbReference type="RefSeq" id="WP_184575770.1">
    <property type="nucleotide sequence ID" value="NZ_JACHJT010000001.1"/>
</dbReference>
<dbReference type="InterPro" id="IPR036318">
    <property type="entry name" value="FAD-bd_PCMH-like_sf"/>
</dbReference>
<dbReference type="SUPFAM" id="SSF56176">
    <property type="entry name" value="FAD-binding/transporter-associated domain-like"/>
    <property type="match status" value="1"/>
</dbReference>
<dbReference type="Gene3D" id="3.30.465.10">
    <property type="match status" value="1"/>
</dbReference>
<dbReference type="EMBL" id="JACHJT010000001">
    <property type="protein sequence ID" value="MBB4930516.1"/>
    <property type="molecule type" value="Genomic_DNA"/>
</dbReference>
<proteinExistence type="predicted"/>
<dbReference type="PANTHER" id="PTHR43762">
    <property type="entry name" value="L-GULONOLACTONE OXIDASE"/>
    <property type="match status" value="1"/>
</dbReference>
<dbReference type="GO" id="GO:0071949">
    <property type="term" value="F:FAD binding"/>
    <property type="evidence" value="ECO:0007669"/>
    <property type="project" value="InterPro"/>
</dbReference>
<feature type="region of interest" description="Disordered" evidence="2">
    <location>
        <begin position="1"/>
        <end position="20"/>
    </location>
</feature>
<dbReference type="PROSITE" id="PS51387">
    <property type="entry name" value="FAD_PCMH"/>
    <property type="match status" value="1"/>
</dbReference>
<evidence type="ECO:0000313" key="4">
    <source>
        <dbReference type="EMBL" id="MBB4930516.1"/>
    </source>
</evidence>
<dbReference type="InterPro" id="IPR016167">
    <property type="entry name" value="FAD-bd_PCMH_sub1"/>
</dbReference>
<dbReference type="Pfam" id="PF01565">
    <property type="entry name" value="FAD_binding_4"/>
    <property type="match status" value="1"/>
</dbReference>
<evidence type="ECO:0000259" key="3">
    <source>
        <dbReference type="PROSITE" id="PS51387"/>
    </source>
</evidence>
<dbReference type="Gene3D" id="3.30.43.10">
    <property type="entry name" value="Uridine Diphospho-n-acetylenolpyruvylglucosamine Reductase, domain 2"/>
    <property type="match status" value="1"/>
</dbReference>
<keyword evidence="1" id="KW-0560">Oxidoreductase</keyword>
<dbReference type="InterPro" id="IPR016171">
    <property type="entry name" value="Vanillyl_alc_oxidase_C-sub2"/>
</dbReference>